<dbReference type="Pfam" id="PF01250">
    <property type="entry name" value="Ribosomal_S6"/>
    <property type="match status" value="1"/>
</dbReference>
<dbReference type="AlphaFoldDB" id="A0A955RKZ2"/>
<keyword evidence="4 7" id="KW-0689">Ribosomal protein</keyword>
<evidence type="ECO:0000313" key="9">
    <source>
        <dbReference type="Proteomes" id="UP000754563"/>
    </source>
</evidence>
<dbReference type="CDD" id="cd00473">
    <property type="entry name" value="bS6"/>
    <property type="match status" value="1"/>
</dbReference>
<keyword evidence="5 7" id="KW-0687">Ribonucleoprotein</keyword>
<comment type="caution">
    <text evidence="8">The sequence shown here is derived from an EMBL/GenBank/DDBJ whole genome shotgun (WGS) entry which is preliminary data.</text>
</comment>
<dbReference type="GO" id="GO:0003735">
    <property type="term" value="F:structural constituent of ribosome"/>
    <property type="evidence" value="ECO:0007669"/>
    <property type="project" value="InterPro"/>
</dbReference>
<dbReference type="PROSITE" id="PS01048">
    <property type="entry name" value="RIBOSOMAL_S6"/>
    <property type="match status" value="1"/>
</dbReference>
<accession>A0A955RKZ2</accession>
<dbReference type="InterPro" id="IPR000529">
    <property type="entry name" value="Ribosomal_bS6"/>
</dbReference>
<reference evidence="8" key="1">
    <citation type="submission" date="2020-04" db="EMBL/GenBank/DDBJ databases">
        <authorList>
            <person name="Zhang T."/>
        </authorList>
    </citation>
    <scope>NUCLEOTIDE SEQUENCE</scope>
    <source>
        <strain evidence="8">HKST-UBA11</strain>
    </source>
</reference>
<dbReference type="PANTHER" id="PTHR21011:SF1">
    <property type="entry name" value="SMALL RIBOSOMAL SUBUNIT PROTEIN BS6M"/>
    <property type="match status" value="1"/>
</dbReference>
<dbReference type="SUPFAM" id="SSF54995">
    <property type="entry name" value="Ribosomal protein S6"/>
    <property type="match status" value="1"/>
</dbReference>
<dbReference type="InterPro" id="IPR020815">
    <property type="entry name" value="Ribosomal_bS6_CS"/>
</dbReference>
<gene>
    <name evidence="7 8" type="primary">rpsF</name>
    <name evidence="8" type="ORF">KC717_04855</name>
</gene>
<dbReference type="InterPro" id="IPR020814">
    <property type="entry name" value="Ribosomal_S6_plastid/chlpt"/>
</dbReference>
<keyword evidence="3 7" id="KW-0694">RNA-binding</keyword>
<organism evidence="8 9">
    <name type="scientific">Candidatus Dojkabacteria bacterium</name>
    <dbReference type="NCBI Taxonomy" id="2099670"/>
    <lineage>
        <taxon>Bacteria</taxon>
        <taxon>Candidatus Dojkabacteria</taxon>
    </lineage>
</organism>
<keyword evidence="2 7" id="KW-0699">rRNA-binding</keyword>
<dbReference type="GO" id="GO:1990904">
    <property type="term" value="C:ribonucleoprotein complex"/>
    <property type="evidence" value="ECO:0007669"/>
    <property type="project" value="UniProtKB-KW"/>
</dbReference>
<name>A0A955RKZ2_9BACT</name>
<dbReference type="PANTHER" id="PTHR21011">
    <property type="entry name" value="MITOCHONDRIAL 28S RIBOSOMAL PROTEIN S6"/>
    <property type="match status" value="1"/>
</dbReference>
<dbReference type="GO" id="GO:0005737">
    <property type="term" value="C:cytoplasm"/>
    <property type="evidence" value="ECO:0007669"/>
    <property type="project" value="UniProtKB-ARBA"/>
</dbReference>
<comment type="function">
    <text evidence="7">Binds together with bS18 to 16S ribosomal RNA.</text>
</comment>
<evidence type="ECO:0000256" key="7">
    <source>
        <dbReference type="HAMAP-Rule" id="MF_00360"/>
    </source>
</evidence>
<evidence type="ECO:0000313" key="8">
    <source>
        <dbReference type="EMBL" id="MCA9385947.1"/>
    </source>
</evidence>
<dbReference type="Gene3D" id="3.30.70.60">
    <property type="match status" value="1"/>
</dbReference>
<evidence type="ECO:0000256" key="1">
    <source>
        <dbReference type="ARBA" id="ARBA00009512"/>
    </source>
</evidence>
<dbReference type="InterPro" id="IPR014717">
    <property type="entry name" value="Transl_elong_EF1B/ribsomal_bS6"/>
</dbReference>
<dbReference type="HAMAP" id="MF_00360">
    <property type="entry name" value="Ribosomal_bS6"/>
    <property type="match status" value="1"/>
</dbReference>
<protein>
    <recommendedName>
        <fullName evidence="6 7">Small ribosomal subunit protein bS6</fullName>
    </recommendedName>
</protein>
<dbReference type="Proteomes" id="UP000754563">
    <property type="component" value="Unassembled WGS sequence"/>
</dbReference>
<dbReference type="InterPro" id="IPR035980">
    <property type="entry name" value="Ribosomal_bS6_sf"/>
</dbReference>
<comment type="similarity">
    <text evidence="1 7">Belongs to the bacterial ribosomal protein bS6 family.</text>
</comment>
<evidence type="ECO:0000256" key="4">
    <source>
        <dbReference type="ARBA" id="ARBA00022980"/>
    </source>
</evidence>
<dbReference type="GO" id="GO:0006412">
    <property type="term" value="P:translation"/>
    <property type="evidence" value="ECO:0007669"/>
    <property type="project" value="UniProtKB-UniRule"/>
</dbReference>
<evidence type="ECO:0000256" key="2">
    <source>
        <dbReference type="ARBA" id="ARBA00022730"/>
    </source>
</evidence>
<dbReference type="GO" id="GO:0070181">
    <property type="term" value="F:small ribosomal subunit rRNA binding"/>
    <property type="evidence" value="ECO:0007669"/>
    <property type="project" value="TreeGrafter"/>
</dbReference>
<evidence type="ECO:0000256" key="6">
    <source>
        <dbReference type="ARBA" id="ARBA00035294"/>
    </source>
</evidence>
<reference evidence="8" key="2">
    <citation type="journal article" date="2021" name="Microbiome">
        <title>Successional dynamics and alternative stable states in a saline activated sludge microbial community over 9 years.</title>
        <authorList>
            <person name="Wang Y."/>
            <person name="Ye J."/>
            <person name="Ju F."/>
            <person name="Liu L."/>
            <person name="Boyd J.A."/>
            <person name="Deng Y."/>
            <person name="Parks D.H."/>
            <person name="Jiang X."/>
            <person name="Yin X."/>
            <person name="Woodcroft B.J."/>
            <person name="Tyson G.W."/>
            <person name="Hugenholtz P."/>
            <person name="Polz M.F."/>
            <person name="Zhang T."/>
        </authorList>
    </citation>
    <scope>NUCLEOTIDE SEQUENCE</scope>
    <source>
        <strain evidence="8">HKST-UBA11</strain>
    </source>
</reference>
<dbReference type="EMBL" id="JAGQLH010000060">
    <property type="protein sequence ID" value="MCA9385947.1"/>
    <property type="molecule type" value="Genomic_DNA"/>
</dbReference>
<evidence type="ECO:0000256" key="5">
    <source>
        <dbReference type="ARBA" id="ARBA00023274"/>
    </source>
</evidence>
<sequence>MKYELMVILKPLLPEDVKSKLITDVEDLVKGLGGKVGASDVWGKRHLAYPINSHEEGYYIVYNIELPGDKAQEFDRKLKLTDGVLRSLRVKEEEL</sequence>
<dbReference type="GO" id="GO:0005840">
    <property type="term" value="C:ribosome"/>
    <property type="evidence" value="ECO:0007669"/>
    <property type="project" value="UniProtKB-KW"/>
</dbReference>
<proteinExistence type="inferred from homology"/>
<evidence type="ECO:0000256" key="3">
    <source>
        <dbReference type="ARBA" id="ARBA00022884"/>
    </source>
</evidence>
<dbReference type="NCBIfam" id="TIGR00166">
    <property type="entry name" value="S6"/>
    <property type="match status" value="1"/>
</dbReference>